<gene>
    <name evidence="1" type="ORF">FK219_010235</name>
</gene>
<dbReference type="Proteomes" id="UP000818266">
    <property type="component" value="Unassembled WGS sequence"/>
</dbReference>
<protein>
    <recommendedName>
        <fullName evidence="3">Transcriptional regulator, AbiEi antitoxin, Type IV TA system</fullName>
    </recommendedName>
</protein>
<comment type="caution">
    <text evidence="1">The sequence shown here is derived from an EMBL/GenBank/DDBJ whole genome shotgun (WGS) entry which is preliminary data.</text>
</comment>
<dbReference type="OrthoDB" id="5517693at2"/>
<dbReference type="EMBL" id="VIKT02000017">
    <property type="protein sequence ID" value="NHF63610.1"/>
    <property type="molecule type" value="Genomic_DNA"/>
</dbReference>
<evidence type="ECO:0008006" key="3">
    <source>
        <dbReference type="Google" id="ProtNLM"/>
    </source>
</evidence>
<evidence type="ECO:0000313" key="2">
    <source>
        <dbReference type="Proteomes" id="UP000818266"/>
    </source>
</evidence>
<reference evidence="1 2" key="1">
    <citation type="submission" date="2020-03" db="EMBL/GenBank/DDBJ databases">
        <title>Chryseoglobus sp. isolated from a deep-sea seamount.</title>
        <authorList>
            <person name="Zhang D.-C."/>
        </authorList>
    </citation>
    <scope>NUCLEOTIDE SEQUENCE [LARGE SCALE GENOMIC DNA]</scope>
    <source>
        <strain evidence="1 2">KN1116</strain>
    </source>
</reference>
<keyword evidence="2" id="KW-1185">Reference proteome</keyword>
<evidence type="ECO:0000313" key="1">
    <source>
        <dbReference type="EMBL" id="NHF63610.1"/>
    </source>
</evidence>
<dbReference type="AlphaFoldDB" id="A0A9E5JMZ1"/>
<dbReference type="RefSeq" id="WP_152583938.1">
    <property type="nucleotide sequence ID" value="NZ_VIKT02000017.1"/>
</dbReference>
<sequence length="322" mass="36320">MRDIARMLTPLDNSALVFPQRELDLGIRRGVYRGARDGEFLKLAPGVYVRGDTWNELGVDERYCLRVRAAWERAASSDVLSHWSAAALWQLPILGRWPKDVHVVGSATSNSRSTSVLRRHTDSWGAHPVHLDGMRLTALGRTVVDMARVARFPVAVAMGDAALWRAANPQDAEGLAGASLEELEELWSLLDHGRGFARARRVLDFIDGRANRPGESLSRVTMHALGVPTPELQHTVFGPTGRRYELDFYWPEFNVGAEFDGRAKYTDPRYLAGRTPDQAVYEEKLREDEIRPQLHGYGRWDWSVAGSEVALARRLRRIGVRW</sequence>
<proteinExistence type="predicted"/>
<name>A0A9E5JMZ1_9MICO</name>
<accession>A0A9E5JMZ1</accession>
<organism evidence="1 2">
    <name type="scientific">Microcella pacifica</name>
    <dbReference type="NCBI Taxonomy" id="2591847"/>
    <lineage>
        <taxon>Bacteria</taxon>
        <taxon>Bacillati</taxon>
        <taxon>Actinomycetota</taxon>
        <taxon>Actinomycetes</taxon>
        <taxon>Micrococcales</taxon>
        <taxon>Microbacteriaceae</taxon>
        <taxon>Microcella</taxon>
    </lineage>
</organism>